<feature type="compositionally biased region" description="Basic residues" evidence="1">
    <location>
        <begin position="684"/>
        <end position="693"/>
    </location>
</feature>
<feature type="region of interest" description="Disordered" evidence="1">
    <location>
        <begin position="390"/>
        <end position="417"/>
    </location>
</feature>
<reference evidence="2" key="1">
    <citation type="submission" date="2022-07" db="EMBL/GenBank/DDBJ databases">
        <title>Genome Sequence of Leucocoprinus birnbaumii.</title>
        <authorList>
            <person name="Buettner E."/>
        </authorList>
    </citation>
    <scope>NUCLEOTIDE SEQUENCE</scope>
    <source>
        <strain evidence="2">VT141</strain>
    </source>
</reference>
<dbReference type="Proteomes" id="UP001213000">
    <property type="component" value="Unassembled WGS sequence"/>
</dbReference>
<proteinExistence type="predicted"/>
<feature type="compositionally biased region" description="Polar residues" evidence="1">
    <location>
        <begin position="658"/>
        <end position="682"/>
    </location>
</feature>
<organism evidence="2 3">
    <name type="scientific">Leucocoprinus birnbaumii</name>
    <dbReference type="NCBI Taxonomy" id="56174"/>
    <lineage>
        <taxon>Eukaryota</taxon>
        <taxon>Fungi</taxon>
        <taxon>Dikarya</taxon>
        <taxon>Basidiomycota</taxon>
        <taxon>Agaricomycotina</taxon>
        <taxon>Agaricomycetes</taxon>
        <taxon>Agaricomycetidae</taxon>
        <taxon>Agaricales</taxon>
        <taxon>Agaricineae</taxon>
        <taxon>Agaricaceae</taxon>
        <taxon>Leucocoprinus</taxon>
    </lineage>
</organism>
<comment type="caution">
    <text evidence="2">The sequence shown here is derived from an EMBL/GenBank/DDBJ whole genome shotgun (WGS) entry which is preliminary data.</text>
</comment>
<feature type="compositionally biased region" description="Polar residues" evidence="1">
    <location>
        <begin position="495"/>
        <end position="505"/>
    </location>
</feature>
<gene>
    <name evidence="2" type="ORF">NP233_g8435</name>
</gene>
<dbReference type="AlphaFoldDB" id="A0AAD5VMB0"/>
<sequence length="693" mass="75445">MITEIDSDDEEMVDFLGDYQKDFNANHAKCLSNKGSEKKKKKGDSQITWVRKNVMSKFIAKFGPCSDDMTKRVDRYLRNRSPFTRRASSRNVSNPTPPDQKTTSVKWLQVMTREPEKKGEVEEMMWEAIHDEGVASKGDYVRYYNEALHQVADNLSKEDAAVYKSQADLETQLRKEPPTPEDVYLRQEALSAVISDCIAEKIGWKAGQAGDVVVMVVSGYRNADQLVQTDIAFTSNSHIPSSEVGVTATTQAFREHVQQLFKDSHYMMSFVGRDKTVPCFSIDYDDLSPKQLRDKLFKEICKDWKRSGNRLESRLVEALPWSELSTEQGRTRLLSRAEDFAVLGFNNPLTVQSVDWLNGFAKVLNAHGTTSLFLSADAPTSCNDSMVHIPAPPTPPSSSPVTTHNDKASPHQPSISPSNHILPTLAPAVPGVEAIALLSHSSPTSSAMLSTSSNQDAPSPLQLPLHDFHSRSVTSQPPLTSSNSVTVSDTDHRSTNISFPPTSATPVAIPNTAEPTYYSQASARPVNHQVQSSGHIPAVLMAPPPPVPYSLPLCSAVSAPVPGPYLMTRGITATQVSPATGYVSNQRGGGDVVRAGLTFASTADDVTTTKGADDGASKVRTGQKRKRNSLEGLSSVDTTAGRTLRPRNSGGSVEQAPKPTSHSAAQPRNTKPTSHKPTSQAKPVSKKAKRSRK</sequence>
<keyword evidence="3" id="KW-1185">Reference proteome</keyword>
<feature type="region of interest" description="Disordered" evidence="1">
    <location>
        <begin position="79"/>
        <end position="103"/>
    </location>
</feature>
<feature type="compositionally biased region" description="Polar residues" evidence="1">
    <location>
        <begin position="631"/>
        <end position="641"/>
    </location>
</feature>
<name>A0AAD5VMB0_9AGAR</name>
<evidence type="ECO:0000313" key="2">
    <source>
        <dbReference type="EMBL" id="KAJ3564221.1"/>
    </source>
</evidence>
<evidence type="ECO:0000256" key="1">
    <source>
        <dbReference type="SAM" id="MobiDB-lite"/>
    </source>
</evidence>
<feature type="compositionally biased region" description="Polar residues" evidence="1">
    <location>
        <begin position="89"/>
        <end position="103"/>
    </location>
</feature>
<feature type="region of interest" description="Disordered" evidence="1">
    <location>
        <begin position="470"/>
        <end position="508"/>
    </location>
</feature>
<accession>A0AAD5VMB0</accession>
<dbReference type="EMBL" id="JANIEX010000681">
    <property type="protein sequence ID" value="KAJ3564221.1"/>
    <property type="molecule type" value="Genomic_DNA"/>
</dbReference>
<feature type="region of interest" description="Disordered" evidence="1">
    <location>
        <begin position="606"/>
        <end position="693"/>
    </location>
</feature>
<evidence type="ECO:0000313" key="3">
    <source>
        <dbReference type="Proteomes" id="UP001213000"/>
    </source>
</evidence>
<protein>
    <submittedName>
        <fullName evidence="2">Uncharacterized protein</fullName>
    </submittedName>
</protein>